<evidence type="ECO:0000256" key="4">
    <source>
        <dbReference type="ARBA" id="ARBA00022475"/>
    </source>
</evidence>
<gene>
    <name evidence="9" type="ORF">E4663_12375</name>
</gene>
<name>A0A4Z0GYL0_9BACI</name>
<feature type="transmembrane region" description="Helical" evidence="8">
    <location>
        <begin position="58"/>
        <end position="80"/>
    </location>
</feature>
<evidence type="ECO:0000256" key="1">
    <source>
        <dbReference type="ARBA" id="ARBA00004651"/>
    </source>
</evidence>
<dbReference type="Gene3D" id="1.20.1530.20">
    <property type="match status" value="1"/>
</dbReference>
<comment type="subcellular location">
    <subcellularLocation>
        <location evidence="1">Cell membrane</location>
        <topology evidence="1">Multi-pass membrane protein</topology>
    </subcellularLocation>
</comment>
<feature type="transmembrane region" description="Helical" evidence="8">
    <location>
        <begin position="185"/>
        <end position="205"/>
    </location>
</feature>
<feature type="transmembrane region" description="Helical" evidence="8">
    <location>
        <begin position="92"/>
        <end position="114"/>
    </location>
</feature>
<dbReference type="AlphaFoldDB" id="A0A4Z0GYL0"/>
<proteinExistence type="inferred from homology"/>
<dbReference type="GO" id="GO:0055085">
    <property type="term" value="P:transmembrane transport"/>
    <property type="evidence" value="ECO:0007669"/>
    <property type="project" value="InterPro"/>
</dbReference>
<keyword evidence="6 8" id="KW-1133">Transmembrane helix</keyword>
<feature type="transmembrane region" description="Helical" evidence="8">
    <location>
        <begin position="154"/>
        <end position="173"/>
    </location>
</feature>
<organism evidence="9 10">
    <name type="scientific">Halobacillus salinus</name>
    <dbReference type="NCBI Taxonomy" id="192814"/>
    <lineage>
        <taxon>Bacteria</taxon>
        <taxon>Bacillati</taxon>
        <taxon>Bacillota</taxon>
        <taxon>Bacilli</taxon>
        <taxon>Bacillales</taxon>
        <taxon>Bacillaceae</taxon>
        <taxon>Halobacillus</taxon>
    </lineage>
</organism>
<dbReference type="PANTHER" id="PTHR36838">
    <property type="entry name" value="AUXIN EFFLUX CARRIER FAMILY PROTEIN"/>
    <property type="match status" value="1"/>
</dbReference>
<dbReference type="Pfam" id="PF03547">
    <property type="entry name" value="Mem_trans"/>
    <property type="match status" value="2"/>
</dbReference>
<dbReference type="InterPro" id="IPR004776">
    <property type="entry name" value="Mem_transp_PIN-like"/>
</dbReference>
<dbReference type="EMBL" id="SRJC01000002">
    <property type="protein sequence ID" value="TGB02938.1"/>
    <property type="molecule type" value="Genomic_DNA"/>
</dbReference>
<evidence type="ECO:0000256" key="7">
    <source>
        <dbReference type="ARBA" id="ARBA00023136"/>
    </source>
</evidence>
<keyword evidence="5 8" id="KW-0812">Transmembrane</keyword>
<evidence type="ECO:0000256" key="6">
    <source>
        <dbReference type="ARBA" id="ARBA00022989"/>
    </source>
</evidence>
<dbReference type="STRING" id="192814.GCA_900166575_02692"/>
<feature type="transmembrane region" description="Helical" evidence="8">
    <location>
        <begin position="244"/>
        <end position="266"/>
    </location>
</feature>
<dbReference type="GO" id="GO:0005886">
    <property type="term" value="C:plasma membrane"/>
    <property type="evidence" value="ECO:0007669"/>
    <property type="project" value="UniProtKB-SubCell"/>
</dbReference>
<dbReference type="Proteomes" id="UP000297982">
    <property type="component" value="Unassembled WGS sequence"/>
</dbReference>
<dbReference type="InterPro" id="IPR038770">
    <property type="entry name" value="Na+/solute_symporter_sf"/>
</dbReference>
<sequence>MAVFIQVVFPVLLIFGAGFVIQKIAKLDIKSISTIALYVMLPCLVFETFYEADLDGEYLTMIVFSGLLLASILLINKVVAKVKKYDMSMESGLILSTAFMNSGNYGAPIILFAFGEEGFVYSVSFLVLQAIIMNFFGVYYAARGSSGLKMAVAAVLKMPPTYAVLVALVMNVASVPMPENLMNSVSLLAQATIPMVMVVLGMQLADIKLKQFDWSKITYATSVRLIASPLIAFGLTLILPMSPLMASVLIVSAAMPSAATTTIFAVQFKSKPDLVSSITLVTTLFSVITIPILLSIFI</sequence>
<keyword evidence="4" id="KW-1003">Cell membrane</keyword>
<evidence type="ECO:0000256" key="3">
    <source>
        <dbReference type="ARBA" id="ARBA00022448"/>
    </source>
</evidence>
<evidence type="ECO:0000256" key="5">
    <source>
        <dbReference type="ARBA" id="ARBA00022692"/>
    </source>
</evidence>
<dbReference type="PANTHER" id="PTHR36838:SF1">
    <property type="entry name" value="SLR1864 PROTEIN"/>
    <property type="match status" value="1"/>
</dbReference>
<protein>
    <submittedName>
        <fullName evidence="9">AEC family transporter</fullName>
    </submittedName>
</protein>
<keyword evidence="10" id="KW-1185">Reference proteome</keyword>
<feature type="transmembrane region" description="Helical" evidence="8">
    <location>
        <begin position="6"/>
        <end position="25"/>
    </location>
</feature>
<evidence type="ECO:0000313" key="9">
    <source>
        <dbReference type="EMBL" id="TGB02938.1"/>
    </source>
</evidence>
<reference evidence="9 10" key="1">
    <citation type="journal article" date="2003" name="Int. J. Syst. Evol. Microbiol.">
        <title>Halobacillus salinus sp. nov., isolated from a salt lake on the coast of the East Sea in Korea.</title>
        <authorList>
            <person name="Yoon J.H."/>
            <person name="Kang K.H."/>
            <person name="Park Y.H."/>
        </authorList>
    </citation>
    <scope>NUCLEOTIDE SEQUENCE [LARGE SCALE GENOMIC DNA]</scope>
    <source>
        <strain evidence="9 10">HSL-3</strain>
    </source>
</reference>
<evidence type="ECO:0000256" key="8">
    <source>
        <dbReference type="SAM" id="Phobius"/>
    </source>
</evidence>
<keyword evidence="7 8" id="KW-0472">Membrane</keyword>
<keyword evidence="3" id="KW-0813">Transport</keyword>
<feature type="transmembrane region" description="Helical" evidence="8">
    <location>
        <begin position="278"/>
        <end position="297"/>
    </location>
</feature>
<comment type="similarity">
    <text evidence="2">Belongs to the auxin efflux carrier (TC 2.A.69) family.</text>
</comment>
<evidence type="ECO:0000256" key="2">
    <source>
        <dbReference type="ARBA" id="ARBA00010145"/>
    </source>
</evidence>
<comment type="caution">
    <text evidence="9">The sequence shown here is derived from an EMBL/GenBank/DDBJ whole genome shotgun (WGS) entry which is preliminary data.</text>
</comment>
<feature type="transmembrane region" description="Helical" evidence="8">
    <location>
        <begin position="32"/>
        <end position="52"/>
    </location>
</feature>
<feature type="transmembrane region" description="Helical" evidence="8">
    <location>
        <begin position="217"/>
        <end position="238"/>
    </location>
</feature>
<feature type="transmembrane region" description="Helical" evidence="8">
    <location>
        <begin position="120"/>
        <end position="142"/>
    </location>
</feature>
<evidence type="ECO:0000313" key="10">
    <source>
        <dbReference type="Proteomes" id="UP000297982"/>
    </source>
</evidence>
<dbReference type="RefSeq" id="WP_135327845.1">
    <property type="nucleotide sequence ID" value="NZ_SRJC01000002.1"/>
</dbReference>
<accession>A0A4Z0GYL0</accession>